<keyword evidence="2" id="KW-1185">Reference proteome</keyword>
<dbReference type="EMBL" id="CP106793">
    <property type="protein sequence ID" value="UXY18397.1"/>
    <property type="molecule type" value="Genomic_DNA"/>
</dbReference>
<name>A0ABY6DVL9_9ACTN</name>
<dbReference type="Gene3D" id="3.40.190.10">
    <property type="entry name" value="Periplasmic binding protein-like II"/>
    <property type="match status" value="1"/>
</dbReference>
<dbReference type="SUPFAM" id="SSF53850">
    <property type="entry name" value="Periplasmic binding protein-like II"/>
    <property type="match status" value="1"/>
</dbReference>
<dbReference type="PANTHER" id="PTHR43649:SF14">
    <property type="entry name" value="BLR3389 PROTEIN"/>
    <property type="match status" value="1"/>
</dbReference>
<dbReference type="PANTHER" id="PTHR43649">
    <property type="entry name" value="ARABINOSE-BINDING PROTEIN-RELATED"/>
    <property type="match status" value="1"/>
</dbReference>
<dbReference type="Proteomes" id="UP001061298">
    <property type="component" value="Chromosome"/>
</dbReference>
<accession>A0ABY6DVL9</accession>
<protein>
    <submittedName>
        <fullName evidence="1">Extracellular solute-binding protein</fullName>
    </submittedName>
</protein>
<sequence>MPRSFVPTSSLSRRRFLASTGAVSLGATLAACSGGSGTSGSSSSAKPASQADIDKAMKTPTQLTFWTWVPDIEQEVALFEKKYPAIKVKVVNAGQGVAHYTKLRTALKAGTGAPDLAQIEYQAIPTFTITDSLLNLSPYGASALKERFVDWTWGQVSGPGGEVWAIPQDTGPMGMLYRKDIFDRHGIQVPQTWDEFAAAARKLHKAAPDVYLTNLAANEPAAWHGLLWQAGAKPYATSGKSTLSISVDDATSKKLASFWGGLAKEGVISTDPDFTDAWYAGFNKGKYATWLTAAWGPAFLSGSAKATSGNWRAAPLPQWDASKPSSGNWGGSTTAVLRSTKNPIAAARFAQFLNSDPASAKMFATKQFFFPATKALLADADFTGDAPAFYGGQKVNQIFADISGTVSPSFQWPPFLDQAATDWTETVGKSLAGRSDTVAALGTWQSRLTTYAKNQGFTVRGA</sequence>
<dbReference type="Pfam" id="PF01547">
    <property type="entry name" value="SBP_bac_1"/>
    <property type="match status" value="1"/>
</dbReference>
<evidence type="ECO:0000313" key="2">
    <source>
        <dbReference type="Proteomes" id="UP001061298"/>
    </source>
</evidence>
<evidence type="ECO:0000313" key="1">
    <source>
        <dbReference type="EMBL" id="UXY18397.1"/>
    </source>
</evidence>
<dbReference type="InterPro" id="IPR050490">
    <property type="entry name" value="Bact_solute-bd_prot1"/>
</dbReference>
<dbReference type="RefSeq" id="WP_263228648.1">
    <property type="nucleotide sequence ID" value="NZ_CP106793.1"/>
</dbReference>
<proteinExistence type="predicted"/>
<dbReference type="InterPro" id="IPR006311">
    <property type="entry name" value="TAT_signal"/>
</dbReference>
<dbReference type="InterPro" id="IPR006059">
    <property type="entry name" value="SBP"/>
</dbReference>
<dbReference type="PROSITE" id="PS51257">
    <property type="entry name" value="PROKAR_LIPOPROTEIN"/>
    <property type="match status" value="1"/>
</dbReference>
<gene>
    <name evidence="1" type="ORF">N8I84_06445</name>
</gene>
<dbReference type="PROSITE" id="PS51318">
    <property type="entry name" value="TAT"/>
    <property type="match status" value="1"/>
</dbReference>
<reference evidence="1" key="1">
    <citation type="submission" date="2022-10" db="EMBL/GenBank/DDBJ databases">
        <authorList>
            <person name="Mo P."/>
        </authorList>
    </citation>
    <scope>NUCLEOTIDE SEQUENCE</scope>
    <source>
        <strain evidence="1">HUAS 13-4</strain>
    </source>
</reference>
<organism evidence="1 2">
    <name type="scientific">Streptomyces cynarae</name>
    <dbReference type="NCBI Taxonomy" id="2981134"/>
    <lineage>
        <taxon>Bacteria</taxon>
        <taxon>Bacillati</taxon>
        <taxon>Actinomycetota</taxon>
        <taxon>Actinomycetes</taxon>
        <taxon>Kitasatosporales</taxon>
        <taxon>Streptomycetaceae</taxon>
        <taxon>Streptomyces</taxon>
    </lineage>
</organism>